<comment type="subcellular location">
    <subcellularLocation>
        <location evidence="1">Nucleus</location>
    </subcellularLocation>
</comment>
<evidence type="ECO:0000313" key="4">
    <source>
        <dbReference type="EMBL" id="CDK26204.1"/>
    </source>
</evidence>
<keyword evidence="5" id="KW-1185">Reference proteome</keyword>
<name>W6MIC6_9ASCO</name>
<protein>
    <submittedName>
        <fullName evidence="4">Uncharacterized protein</fullName>
    </submittedName>
</protein>
<comment type="similarity">
    <text evidence="2">Belongs to the PAF1 family.</text>
</comment>
<dbReference type="RefSeq" id="XP_022458211.1">
    <property type="nucleotide sequence ID" value="XM_022604428.1"/>
</dbReference>
<dbReference type="GO" id="GO:0016593">
    <property type="term" value="C:Cdc73/Paf1 complex"/>
    <property type="evidence" value="ECO:0007669"/>
    <property type="project" value="InterPro"/>
</dbReference>
<organism evidence="4 5">
    <name type="scientific">Kuraishia capsulata CBS 1993</name>
    <dbReference type="NCBI Taxonomy" id="1382522"/>
    <lineage>
        <taxon>Eukaryota</taxon>
        <taxon>Fungi</taxon>
        <taxon>Dikarya</taxon>
        <taxon>Ascomycota</taxon>
        <taxon>Saccharomycotina</taxon>
        <taxon>Pichiomycetes</taxon>
        <taxon>Pichiales</taxon>
        <taxon>Pichiaceae</taxon>
        <taxon>Kuraishia</taxon>
    </lineage>
</organism>
<dbReference type="PANTHER" id="PTHR23188:SF12">
    <property type="entry name" value="RNA POLYMERASE II-ASSOCIATED FACTOR 1 HOMOLOG"/>
    <property type="match status" value="1"/>
</dbReference>
<dbReference type="OrthoDB" id="10260285at2759"/>
<evidence type="ECO:0000256" key="1">
    <source>
        <dbReference type="ARBA" id="ARBA00004123"/>
    </source>
</evidence>
<dbReference type="STRING" id="1382522.W6MIC6"/>
<dbReference type="GO" id="GO:0000993">
    <property type="term" value="F:RNA polymerase II complex binding"/>
    <property type="evidence" value="ECO:0007669"/>
    <property type="project" value="TreeGrafter"/>
</dbReference>
<evidence type="ECO:0000256" key="3">
    <source>
        <dbReference type="ARBA" id="ARBA00023242"/>
    </source>
</evidence>
<proteinExistence type="inferred from homology"/>
<reference evidence="4" key="2">
    <citation type="submission" date="2014-02" db="EMBL/GenBank/DDBJ databases">
        <title>Complete DNA sequence of /Kuraishia capsulata/ illustrates novel genomic features among budding yeasts (/Saccharomycotina/).</title>
        <authorList>
            <person name="Morales L."/>
            <person name="Noel B."/>
            <person name="Porcel B."/>
            <person name="Marcet-Houben M."/>
            <person name="Hullo M-F."/>
            <person name="Sacerdot C."/>
            <person name="Tekaia F."/>
            <person name="Leh-Louis V."/>
            <person name="Despons L."/>
            <person name="Khanna V."/>
            <person name="Aury J-M."/>
            <person name="Barbe V."/>
            <person name="Couloux A."/>
            <person name="Labadie K."/>
            <person name="Pelletier E."/>
            <person name="Souciet J-L."/>
            <person name="Boekhout T."/>
            <person name="Gabaldon T."/>
            <person name="Wincker P."/>
            <person name="Dujon B."/>
        </authorList>
    </citation>
    <scope>NUCLEOTIDE SEQUENCE</scope>
    <source>
        <strain evidence="4">CBS 1993</strain>
    </source>
</reference>
<keyword evidence="3" id="KW-0539">Nucleus</keyword>
<dbReference type="Proteomes" id="UP000019384">
    <property type="component" value="Unassembled WGS sequence"/>
</dbReference>
<dbReference type="PANTHER" id="PTHR23188">
    <property type="entry name" value="RNA POLYMERASE II-ASSOCIATED FACTOR 1 HOMOLOG"/>
    <property type="match status" value="1"/>
</dbReference>
<dbReference type="GeneID" id="34519599"/>
<dbReference type="EMBL" id="HG793126">
    <property type="protein sequence ID" value="CDK26204.1"/>
    <property type="molecule type" value="Genomic_DNA"/>
</dbReference>
<gene>
    <name evidence="4" type="ORF">KUCA_T00002175001</name>
</gene>
<dbReference type="GO" id="GO:0003682">
    <property type="term" value="F:chromatin binding"/>
    <property type="evidence" value="ECO:0007669"/>
    <property type="project" value="TreeGrafter"/>
</dbReference>
<dbReference type="Pfam" id="PF03985">
    <property type="entry name" value="Paf1"/>
    <property type="match status" value="1"/>
</dbReference>
<dbReference type="InterPro" id="IPR007133">
    <property type="entry name" value="RNA_pol_II-assoc_Paf1"/>
</dbReference>
<evidence type="ECO:0000256" key="2">
    <source>
        <dbReference type="ARBA" id="ARBA00007560"/>
    </source>
</evidence>
<dbReference type="HOGENOM" id="CLU_021991_3_1_1"/>
<dbReference type="AlphaFoldDB" id="W6MIC6"/>
<sequence length="425" mass="48554">MSSKLNWPRTRPHFSSPPDYLSLRQTTHLNMSQRQDYIAKVRYQNDLPPPPCPPKLLTTAISDEGDLIDSPKLLTSLFRRENFKNLISIDSLKLDPFKIPGFVDQTDESTIGKLPGFTSAQLHPDDQLLLIDPSMKGAVSTSTGNVSFLRRTQYIAADKGGALGVNNLALNLNMEKLKTKEEKTDPESQLRAVEETFEHATDTLVEGSEFENLRHPVKKHLKAKKVYTFLPDTSMMDQVYMHVKFIGSASIVEDKSKIPLDDPRVVTSLFKPMNVKDVEWVSLFQTGKESAESMKRKIDETATSGGDEEQYDFKHMRDYNMDYIEYPDIFEELAINLDEEKKTAYFLPVSGRVDLKRRRVAPSLEQFIKNEDFTNISLTLREPDTGEAIARDNKRVVYDPMEYAEMDVEELEENPDETPDVEDEQ</sequence>
<evidence type="ECO:0000313" key="5">
    <source>
        <dbReference type="Proteomes" id="UP000019384"/>
    </source>
</evidence>
<dbReference type="GO" id="GO:0006368">
    <property type="term" value="P:transcription elongation by RNA polymerase II"/>
    <property type="evidence" value="ECO:0007669"/>
    <property type="project" value="InterPro"/>
</dbReference>
<reference evidence="4" key="1">
    <citation type="submission" date="2013-12" db="EMBL/GenBank/DDBJ databases">
        <authorList>
            <person name="Genoscope - CEA"/>
        </authorList>
    </citation>
    <scope>NUCLEOTIDE SEQUENCE</scope>
    <source>
        <strain evidence="4">CBS 1993</strain>
    </source>
</reference>
<accession>W6MIC6</accession>